<dbReference type="PROSITE" id="PS00888">
    <property type="entry name" value="CNMP_BINDING_1"/>
    <property type="match status" value="1"/>
</dbReference>
<evidence type="ECO:0000259" key="1">
    <source>
        <dbReference type="PROSITE" id="PS50042"/>
    </source>
</evidence>
<feature type="domain" description="Rhodanese" evidence="2">
    <location>
        <begin position="285"/>
        <end position="364"/>
    </location>
</feature>
<dbReference type="SMART" id="SM00100">
    <property type="entry name" value="cNMP"/>
    <property type="match status" value="2"/>
</dbReference>
<dbReference type="CDD" id="cd00158">
    <property type="entry name" value="RHOD"/>
    <property type="match status" value="1"/>
</dbReference>
<feature type="domain" description="Cyclic nucleotide-binding" evidence="1">
    <location>
        <begin position="164"/>
        <end position="267"/>
    </location>
</feature>
<dbReference type="PANTHER" id="PTHR23011:SF28">
    <property type="entry name" value="CYCLIC NUCLEOTIDE-BINDING DOMAIN CONTAINING PROTEIN"/>
    <property type="match status" value="1"/>
</dbReference>
<protein>
    <submittedName>
        <fullName evidence="3">Cyclic nucleotide-binding domain-containing protein</fullName>
    </submittedName>
</protein>
<organism evidence="3 4">
    <name type="scientific">Fontimonas thermophila</name>
    <dbReference type="NCBI Taxonomy" id="1076937"/>
    <lineage>
        <taxon>Bacteria</taxon>
        <taxon>Pseudomonadati</taxon>
        <taxon>Pseudomonadota</taxon>
        <taxon>Gammaproteobacteria</taxon>
        <taxon>Nevskiales</taxon>
        <taxon>Nevskiaceae</taxon>
        <taxon>Fontimonas</taxon>
    </lineage>
</organism>
<name>A0A1I2HR92_9GAMM</name>
<feature type="domain" description="Cyclic nucleotide-binding" evidence="1">
    <location>
        <begin position="33"/>
        <end position="132"/>
    </location>
</feature>
<dbReference type="EMBL" id="FOOC01000002">
    <property type="protein sequence ID" value="SFF32654.1"/>
    <property type="molecule type" value="Genomic_DNA"/>
</dbReference>
<evidence type="ECO:0000259" key="2">
    <source>
        <dbReference type="PROSITE" id="PS50206"/>
    </source>
</evidence>
<dbReference type="Pfam" id="PF00027">
    <property type="entry name" value="cNMP_binding"/>
    <property type="match status" value="2"/>
</dbReference>
<dbReference type="InterPro" id="IPR036873">
    <property type="entry name" value="Rhodanese-like_dom_sf"/>
</dbReference>
<dbReference type="PROSITE" id="PS50206">
    <property type="entry name" value="RHODANESE_3"/>
    <property type="match status" value="1"/>
</dbReference>
<dbReference type="Gene3D" id="3.40.250.10">
    <property type="entry name" value="Rhodanese-like domain"/>
    <property type="match status" value="1"/>
</dbReference>
<dbReference type="Pfam" id="PF00581">
    <property type="entry name" value="Rhodanese"/>
    <property type="match status" value="1"/>
</dbReference>
<accession>A0A1I2HR92</accession>
<evidence type="ECO:0000313" key="4">
    <source>
        <dbReference type="Proteomes" id="UP000199771"/>
    </source>
</evidence>
<reference evidence="3 4" key="1">
    <citation type="submission" date="2016-10" db="EMBL/GenBank/DDBJ databases">
        <authorList>
            <person name="de Groot N.N."/>
        </authorList>
    </citation>
    <scope>NUCLEOTIDE SEQUENCE [LARGE SCALE GENOMIC DNA]</scope>
    <source>
        <strain evidence="3 4">DSM 23609</strain>
    </source>
</reference>
<dbReference type="SUPFAM" id="SSF52821">
    <property type="entry name" value="Rhodanese/Cell cycle control phosphatase"/>
    <property type="match status" value="1"/>
</dbReference>
<proteinExistence type="predicted"/>
<keyword evidence="4" id="KW-1185">Reference proteome</keyword>
<dbReference type="PROSITE" id="PS50042">
    <property type="entry name" value="CNMP_BINDING_3"/>
    <property type="match status" value="2"/>
</dbReference>
<dbReference type="SMART" id="SM00450">
    <property type="entry name" value="RHOD"/>
    <property type="match status" value="1"/>
</dbReference>
<dbReference type="InterPro" id="IPR001763">
    <property type="entry name" value="Rhodanese-like_dom"/>
</dbReference>
<sequence>MDRPGCVLALPHVCRRGRMTDTVAPTLFAHYVPLNALRPESQADLARKSAIVTAGKGEYLFRIGDPADKALFVLAGEVQLTDAQNRTLSVIRAGTPAAAHRLAHQSPRTVNAHCASEVRALAVDASLLDVMLTWDQTGSFEVGELTPSGDGGDDWMTRLLQMRTFQLVPPANLQAMFMRMQEVTVEAGSVVVKQGDDGDYFYVVMSGRCIVTREQPNQKPVRLAELESGACFGEEALIADGKRNATITALTRCKLMRLSKSDFQTLLNQPLSRRIGYAEAQKLVAAGKARWLDVRLPSEFQNGALPGALNLPLYILRMKLAQLDQNTTWIVCCDTGRRSSVAVFVLTQKGYDAYVLDGGMPAAP</sequence>
<dbReference type="PANTHER" id="PTHR23011">
    <property type="entry name" value="CYCLIC NUCLEOTIDE-BINDING DOMAIN CONTAINING PROTEIN"/>
    <property type="match status" value="1"/>
</dbReference>
<dbReference type="AlphaFoldDB" id="A0A1I2HR92"/>
<evidence type="ECO:0000313" key="3">
    <source>
        <dbReference type="EMBL" id="SFF32654.1"/>
    </source>
</evidence>
<dbReference type="STRING" id="1076937.SAMN04488120_102189"/>
<gene>
    <name evidence="3" type="ORF">SAMN04488120_102189</name>
</gene>
<dbReference type="InterPro" id="IPR000595">
    <property type="entry name" value="cNMP-bd_dom"/>
</dbReference>
<dbReference type="InterPro" id="IPR014710">
    <property type="entry name" value="RmlC-like_jellyroll"/>
</dbReference>
<dbReference type="Gene3D" id="2.60.120.10">
    <property type="entry name" value="Jelly Rolls"/>
    <property type="match status" value="2"/>
</dbReference>
<dbReference type="InterPro" id="IPR018488">
    <property type="entry name" value="cNMP-bd_CS"/>
</dbReference>
<dbReference type="InterPro" id="IPR018490">
    <property type="entry name" value="cNMP-bd_dom_sf"/>
</dbReference>
<dbReference type="SUPFAM" id="SSF51206">
    <property type="entry name" value="cAMP-binding domain-like"/>
    <property type="match status" value="2"/>
</dbReference>
<dbReference type="CDD" id="cd00038">
    <property type="entry name" value="CAP_ED"/>
    <property type="match status" value="2"/>
</dbReference>
<dbReference type="Proteomes" id="UP000199771">
    <property type="component" value="Unassembled WGS sequence"/>
</dbReference>